<dbReference type="Proteomes" id="UP000001411">
    <property type="component" value="Chromosome"/>
</dbReference>
<proteinExistence type="predicted"/>
<accession>A0A0H2VHC1</accession>
<dbReference type="EMBL" id="AE015929">
    <property type="protein sequence ID" value="AAO03990.1"/>
    <property type="molecule type" value="Genomic_DNA"/>
</dbReference>
<reference evidence="1 2" key="1">
    <citation type="journal article" date="2003" name="Mol. Microbiol.">
        <title>Genome-based analysis of virulence genes in a non-biofilm-forming Staphylococcus epidermidis strain (ATCC 12228).</title>
        <authorList>
            <person name="Zhang Y.Q."/>
            <person name="Ren S.X."/>
            <person name="Li H.L."/>
            <person name="Wang Y.X."/>
            <person name="Fu G."/>
            <person name="Yang J."/>
            <person name="Qin Z.Q."/>
            <person name="Miao Y.G."/>
            <person name="Wang W.Y."/>
            <person name="Chen R.S."/>
            <person name="Shen Y."/>
            <person name="Chen Z."/>
            <person name="Yuan Z.H."/>
            <person name="Zhao G.P."/>
            <person name="Qu D."/>
            <person name="Danchin A."/>
            <person name="Wen Y.M."/>
        </authorList>
    </citation>
    <scope>NUCLEOTIDE SEQUENCE [LARGE SCALE GENOMIC DNA]</scope>
    <source>
        <strain evidence="2">ATCC 12228 / FDA PCI 1200</strain>
    </source>
</reference>
<gene>
    <name evidence="1" type="ordered locus">SE_0393</name>
</gene>
<protein>
    <submittedName>
        <fullName evidence="1">Uncharacterized protein</fullName>
    </submittedName>
</protein>
<evidence type="ECO:0000313" key="2">
    <source>
        <dbReference type="Proteomes" id="UP000001411"/>
    </source>
</evidence>
<name>A0A0H2VHC1_STAES</name>
<sequence length="34" mass="4182">MPTKIPKRYRKNNDKNQLSQFNMIIIPFIIMFLK</sequence>
<organism evidence="1 2">
    <name type="scientific">Staphylococcus epidermidis (strain ATCC 12228 / FDA PCI 1200)</name>
    <dbReference type="NCBI Taxonomy" id="176280"/>
    <lineage>
        <taxon>Bacteria</taxon>
        <taxon>Bacillati</taxon>
        <taxon>Bacillota</taxon>
        <taxon>Bacilli</taxon>
        <taxon>Bacillales</taxon>
        <taxon>Staphylococcaceae</taxon>
        <taxon>Staphylococcus</taxon>
    </lineage>
</organism>
<dbReference type="HOGENOM" id="CLU_3376177_0_0_9"/>
<dbReference type="KEGG" id="sep:SE_0393"/>
<dbReference type="AlphaFoldDB" id="A0A0H2VHC1"/>
<evidence type="ECO:0000313" key="1">
    <source>
        <dbReference type="EMBL" id="AAO03990.1"/>
    </source>
</evidence>